<evidence type="ECO:0000256" key="2">
    <source>
        <dbReference type="SAM" id="SignalP"/>
    </source>
</evidence>
<dbReference type="InterPro" id="IPR011008">
    <property type="entry name" value="Dimeric_a/b-barrel"/>
</dbReference>
<feature type="domain" description="EthD" evidence="3">
    <location>
        <begin position="65"/>
        <end position="158"/>
    </location>
</feature>
<evidence type="ECO:0000313" key="5">
    <source>
        <dbReference type="Proteomes" id="UP000244855"/>
    </source>
</evidence>
<keyword evidence="5" id="KW-1185">Reference proteome</keyword>
<dbReference type="Proteomes" id="UP000244855">
    <property type="component" value="Unassembled WGS sequence"/>
</dbReference>
<dbReference type="OrthoDB" id="3183782at2759"/>
<dbReference type="SUPFAM" id="SSF54909">
    <property type="entry name" value="Dimeric alpha+beta barrel"/>
    <property type="match status" value="1"/>
</dbReference>
<dbReference type="STRING" id="97972.A0A2V1E130"/>
<sequence length="185" mass="21046">MKLTTLLPFLSIAAAASCGPQPPTYNTINSTTPSVPEQCCCLTYKAACTMNMERMFHVKLFYSRKQDITPAEFNQYWANKHTQLVTDFHLRVGVVKYSQYHSTPEFRDLARVEGAPPILEFDGAAEFWMHDLATLQKMQSDPFYVEKIRPDEANFIDGESIKLIVGVDYIVVENQNAVLEHGRSF</sequence>
<reference evidence="4 5" key="1">
    <citation type="journal article" date="2018" name="Sci. Rep.">
        <title>Comparative genomics provides insights into the lifestyle and reveals functional heterogeneity of dark septate endophytic fungi.</title>
        <authorList>
            <person name="Knapp D.G."/>
            <person name="Nemeth J.B."/>
            <person name="Barry K."/>
            <person name="Hainaut M."/>
            <person name="Henrissat B."/>
            <person name="Johnson J."/>
            <person name="Kuo A."/>
            <person name="Lim J.H.P."/>
            <person name="Lipzen A."/>
            <person name="Nolan M."/>
            <person name="Ohm R.A."/>
            <person name="Tamas L."/>
            <person name="Grigoriev I.V."/>
            <person name="Spatafora J.W."/>
            <person name="Nagy L.G."/>
            <person name="Kovacs G.M."/>
        </authorList>
    </citation>
    <scope>NUCLEOTIDE SEQUENCE [LARGE SCALE GENOMIC DNA]</scope>
    <source>
        <strain evidence="4 5">DSE2036</strain>
    </source>
</reference>
<proteinExistence type="inferred from homology"/>
<evidence type="ECO:0000256" key="1">
    <source>
        <dbReference type="ARBA" id="ARBA00005986"/>
    </source>
</evidence>
<name>A0A2V1E130_9PLEO</name>
<organism evidence="4 5">
    <name type="scientific">Periconia macrospinosa</name>
    <dbReference type="NCBI Taxonomy" id="97972"/>
    <lineage>
        <taxon>Eukaryota</taxon>
        <taxon>Fungi</taxon>
        <taxon>Dikarya</taxon>
        <taxon>Ascomycota</taxon>
        <taxon>Pezizomycotina</taxon>
        <taxon>Dothideomycetes</taxon>
        <taxon>Pleosporomycetidae</taxon>
        <taxon>Pleosporales</taxon>
        <taxon>Massarineae</taxon>
        <taxon>Periconiaceae</taxon>
        <taxon>Periconia</taxon>
    </lineage>
</organism>
<dbReference type="PROSITE" id="PS51257">
    <property type="entry name" value="PROKAR_LIPOPROTEIN"/>
    <property type="match status" value="1"/>
</dbReference>
<gene>
    <name evidence="4" type="ORF">DM02DRAFT_695615</name>
</gene>
<feature type="signal peptide" evidence="2">
    <location>
        <begin position="1"/>
        <end position="18"/>
    </location>
</feature>
<comment type="similarity">
    <text evidence="1">Belongs to the tpcK family.</text>
</comment>
<evidence type="ECO:0000313" key="4">
    <source>
        <dbReference type="EMBL" id="PVI03852.1"/>
    </source>
</evidence>
<feature type="chain" id="PRO_5015853536" description="EthD domain-containing protein" evidence="2">
    <location>
        <begin position="19"/>
        <end position="185"/>
    </location>
</feature>
<dbReference type="InterPro" id="IPR009799">
    <property type="entry name" value="EthD_dom"/>
</dbReference>
<dbReference type="AlphaFoldDB" id="A0A2V1E130"/>
<evidence type="ECO:0000259" key="3">
    <source>
        <dbReference type="Pfam" id="PF07110"/>
    </source>
</evidence>
<keyword evidence="2" id="KW-0732">Signal</keyword>
<protein>
    <recommendedName>
        <fullName evidence="3">EthD domain-containing protein</fullName>
    </recommendedName>
</protein>
<dbReference type="Pfam" id="PF07110">
    <property type="entry name" value="EthD"/>
    <property type="match status" value="1"/>
</dbReference>
<dbReference type="EMBL" id="KZ805327">
    <property type="protein sequence ID" value="PVI03852.1"/>
    <property type="molecule type" value="Genomic_DNA"/>
</dbReference>
<dbReference type="Gene3D" id="3.30.70.100">
    <property type="match status" value="1"/>
</dbReference>
<dbReference type="GO" id="GO:0016491">
    <property type="term" value="F:oxidoreductase activity"/>
    <property type="evidence" value="ECO:0007669"/>
    <property type="project" value="InterPro"/>
</dbReference>
<accession>A0A2V1E130</accession>